<sequence>MSLKGNRYTDDDVKVVMRQTNRWLQDLHNTSVEQVVDFDLFAVFIMQEMDDELHIRKLVNMLIVTFFDTGKPQTTRQNQLVQAALVVRKKIEKYDLEIKTNPSYPKPYCLRYPTLQDVRARSAHLESRCMVLDDEQMVILLDENRICVGIGLPPFPTSQGNPVHISHETRALECLRDMVAKPVCKLDVGQLPPFFVAQTLEGSPQTPFPLDNKNKGNFRSPGDSPEASFSYQAYGFGLGGKKSAGMLDKKIQCTTKSIKTHLLQGRGSNSPDDDKELHLPNPLRENNNTDDTEAIVKLRNEMTFYSKLSGAINNAFLPKICFSCPSSCGLSKSRG</sequence>
<gene>
    <name evidence="2" type="ORF">PGTUg99_030898</name>
</gene>
<dbReference type="AlphaFoldDB" id="A0A5B0REN5"/>
<dbReference type="EMBL" id="VDEP01000205">
    <property type="protein sequence ID" value="KAA1124167.1"/>
    <property type="molecule type" value="Genomic_DNA"/>
</dbReference>
<evidence type="ECO:0000313" key="2">
    <source>
        <dbReference type="EMBL" id="KAA1124167.1"/>
    </source>
</evidence>
<accession>A0A5B0REN5</accession>
<organism evidence="2 3">
    <name type="scientific">Puccinia graminis f. sp. tritici</name>
    <dbReference type="NCBI Taxonomy" id="56615"/>
    <lineage>
        <taxon>Eukaryota</taxon>
        <taxon>Fungi</taxon>
        <taxon>Dikarya</taxon>
        <taxon>Basidiomycota</taxon>
        <taxon>Pucciniomycotina</taxon>
        <taxon>Pucciniomycetes</taxon>
        <taxon>Pucciniales</taxon>
        <taxon>Pucciniaceae</taxon>
        <taxon>Puccinia</taxon>
    </lineage>
</organism>
<dbReference type="Proteomes" id="UP000325313">
    <property type="component" value="Unassembled WGS sequence"/>
</dbReference>
<feature type="region of interest" description="Disordered" evidence="1">
    <location>
        <begin position="202"/>
        <end position="224"/>
    </location>
</feature>
<protein>
    <submittedName>
        <fullName evidence="2">Uncharacterized protein</fullName>
    </submittedName>
</protein>
<comment type="caution">
    <text evidence="2">The sequence shown here is derived from an EMBL/GenBank/DDBJ whole genome shotgun (WGS) entry which is preliminary data.</text>
</comment>
<name>A0A5B0REN5_PUCGR</name>
<feature type="region of interest" description="Disordered" evidence="1">
    <location>
        <begin position="263"/>
        <end position="288"/>
    </location>
</feature>
<evidence type="ECO:0000256" key="1">
    <source>
        <dbReference type="SAM" id="MobiDB-lite"/>
    </source>
</evidence>
<proteinExistence type="predicted"/>
<reference evidence="2 3" key="1">
    <citation type="submission" date="2019-05" db="EMBL/GenBank/DDBJ databases">
        <title>Emergence of the Ug99 lineage of the wheat stem rust pathogen through somatic hybridization.</title>
        <authorList>
            <person name="Li F."/>
            <person name="Upadhyaya N.M."/>
            <person name="Sperschneider J."/>
            <person name="Matny O."/>
            <person name="Nguyen-Phuc H."/>
            <person name="Mago R."/>
            <person name="Raley C."/>
            <person name="Miller M.E."/>
            <person name="Silverstein K.A.T."/>
            <person name="Henningsen E."/>
            <person name="Hirsch C.D."/>
            <person name="Visser B."/>
            <person name="Pretorius Z.A."/>
            <person name="Steffenson B.J."/>
            <person name="Schwessinger B."/>
            <person name="Dodds P.N."/>
            <person name="Figueroa M."/>
        </authorList>
    </citation>
    <scope>NUCLEOTIDE SEQUENCE [LARGE SCALE GENOMIC DNA]</scope>
    <source>
        <strain evidence="2 3">Ug99</strain>
    </source>
</reference>
<evidence type="ECO:0000313" key="3">
    <source>
        <dbReference type="Proteomes" id="UP000325313"/>
    </source>
</evidence>